<dbReference type="InterPro" id="IPR005471">
    <property type="entry name" value="Tscrpt_reg_IclR_N"/>
</dbReference>
<dbReference type="SUPFAM" id="SSF46785">
    <property type="entry name" value="Winged helix' DNA-binding domain"/>
    <property type="match status" value="1"/>
</dbReference>
<dbReference type="Pfam" id="PF01614">
    <property type="entry name" value="IclR_C"/>
    <property type="match status" value="1"/>
</dbReference>
<dbReference type="InterPro" id="IPR029016">
    <property type="entry name" value="GAF-like_dom_sf"/>
</dbReference>
<dbReference type="SUPFAM" id="SSF55781">
    <property type="entry name" value="GAF domain-like"/>
    <property type="match status" value="1"/>
</dbReference>
<dbReference type="Pfam" id="PF09339">
    <property type="entry name" value="HTH_IclR"/>
    <property type="match status" value="1"/>
</dbReference>
<dbReference type="RefSeq" id="WP_371752972.1">
    <property type="nucleotide sequence ID" value="NZ_JAYJLD010000004.1"/>
</dbReference>
<evidence type="ECO:0000259" key="4">
    <source>
        <dbReference type="PROSITE" id="PS51077"/>
    </source>
</evidence>
<name>A0ABU5ZED7_9BACL</name>
<evidence type="ECO:0000256" key="3">
    <source>
        <dbReference type="ARBA" id="ARBA00023163"/>
    </source>
</evidence>
<keyword evidence="2" id="KW-0238">DNA-binding</keyword>
<dbReference type="InterPro" id="IPR036388">
    <property type="entry name" value="WH-like_DNA-bd_sf"/>
</dbReference>
<evidence type="ECO:0000313" key="7">
    <source>
        <dbReference type="Proteomes" id="UP001310386"/>
    </source>
</evidence>
<keyword evidence="3" id="KW-0804">Transcription</keyword>
<evidence type="ECO:0000259" key="5">
    <source>
        <dbReference type="PROSITE" id="PS51078"/>
    </source>
</evidence>
<feature type="domain" description="IclR-ED" evidence="5">
    <location>
        <begin position="73"/>
        <end position="251"/>
    </location>
</feature>
<dbReference type="InterPro" id="IPR036390">
    <property type="entry name" value="WH_DNA-bd_sf"/>
</dbReference>
<dbReference type="Gene3D" id="1.10.10.10">
    <property type="entry name" value="Winged helix-like DNA-binding domain superfamily/Winged helix DNA-binding domain"/>
    <property type="match status" value="1"/>
</dbReference>
<sequence>MEKAKKGATIQSLQIGFSIVDLVAGQGRPLKFNDIYELTGITKSNLYKYINTLTQQGILYRDRETGAYTLGSKLVEYGMAAVNRENVSERILPFMQEINRTCKSTVLLISWTHDGPIVVRMINNNQGLNIGAQIGTYLPLLSASGKIFAAFLEESLVRDWKLRELGKLKEERRKALERELDVIRDKQISFADEPLVPTISSVSIPIFNFGKQLLGAVTVVGFSETVPQTEQDELSRYLLQMQREISRVFGYRNQTAE</sequence>
<gene>
    <name evidence="6" type="ORF">VF724_04205</name>
</gene>
<dbReference type="InterPro" id="IPR014757">
    <property type="entry name" value="Tscrpt_reg_IclR_C"/>
</dbReference>
<dbReference type="PANTHER" id="PTHR30136">
    <property type="entry name" value="HELIX-TURN-HELIX TRANSCRIPTIONAL REGULATOR, ICLR FAMILY"/>
    <property type="match status" value="1"/>
</dbReference>
<evidence type="ECO:0000256" key="1">
    <source>
        <dbReference type="ARBA" id="ARBA00023015"/>
    </source>
</evidence>
<dbReference type="Gene3D" id="3.30.450.40">
    <property type="match status" value="1"/>
</dbReference>
<evidence type="ECO:0000313" key="6">
    <source>
        <dbReference type="EMBL" id="MEB3100858.1"/>
    </source>
</evidence>
<dbReference type="Proteomes" id="UP001310386">
    <property type="component" value="Unassembled WGS sequence"/>
</dbReference>
<dbReference type="InterPro" id="IPR050707">
    <property type="entry name" value="HTH_MetabolicPath_Reg"/>
</dbReference>
<dbReference type="PANTHER" id="PTHR30136:SF8">
    <property type="entry name" value="TRANSCRIPTIONAL REGULATORY PROTEIN"/>
    <property type="match status" value="1"/>
</dbReference>
<comment type="caution">
    <text evidence="6">The sequence shown here is derived from an EMBL/GenBank/DDBJ whole genome shotgun (WGS) entry which is preliminary data.</text>
</comment>
<keyword evidence="1" id="KW-0805">Transcription regulation</keyword>
<protein>
    <submittedName>
        <fullName evidence="6">IclR family transcriptional regulator</fullName>
    </submittedName>
</protein>
<evidence type="ECO:0000256" key="2">
    <source>
        <dbReference type="ARBA" id="ARBA00023125"/>
    </source>
</evidence>
<proteinExistence type="predicted"/>
<reference evidence="6" key="1">
    <citation type="submission" date="2023-12" db="EMBL/GenBank/DDBJ databases">
        <title>Fervidustalea candida gen. nov., sp. nov., a novel member of the family Paenibacillaceae isolated from a geothermal area.</title>
        <authorList>
            <person name="Li W.-J."/>
            <person name="Jiao J.-Y."/>
            <person name="Chen Y."/>
        </authorList>
    </citation>
    <scope>NUCLEOTIDE SEQUENCE</scope>
    <source>
        <strain evidence="6">SYSU GA230002</strain>
    </source>
</reference>
<dbReference type="PROSITE" id="PS51077">
    <property type="entry name" value="HTH_ICLR"/>
    <property type="match status" value="1"/>
</dbReference>
<dbReference type="SMART" id="SM00346">
    <property type="entry name" value="HTH_ICLR"/>
    <property type="match status" value="1"/>
</dbReference>
<dbReference type="EMBL" id="JAYJLD010000004">
    <property type="protein sequence ID" value="MEB3100858.1"/>
    <property type="molecule type" value="Genomic_DNA"/>
</dbReference>
<accession>A0ABU5ZED7</accession>
<dbReference type="PROSITE" id="PS51078">
    <property type="entry name" value="ICLR_ED"/>
    <property type="match status" value="1"/>
</dbReference>
<keyword evidence="7" id="KW-1185">Reference proteome</keyword>
<organism evidence="6 7">
    <name type="scientific">Ferviditalea candida</name>
    <dbReference type="NCBI Taxonomy" id="3108399"/>
    <lineage>
        <taxon>Bacteria</taxon>
        <taxon>Bacillati</taxon>
        <taxon>Bacillota</taxon>
        <taxon>Bacilli</taxon>
        <taxon>Bacillales</taxon>
        <taxon>Paenibacillaceae</taxon>
        <taxon>Ferviditalea</taxon>
    </lineage>
</organism>
<feature type="domain" description="HTH iclR-type" evidence="4">
    <location>
        <begin position="10"/>
        <end position="72"/>
    </location>
</feature>